<dbReference type="Proteomes" id="UP001199816">
    <property type="component" value="Unassembled WGS sequence"/>
</dbReference>
<dbReference type="RefSeq" id="WP_231007781.1">
    <property type="nucleotide sequence ID" value="NZ_JAJNEC010000007.1"/>
</dbReference>
<sequence length="111" mass="12586">MKKFIALFREPDGRTEQHTENAIKTHRQNWASWMERWHQHINGGSGLTLDGRILKDPQSGVIPDIYKNGTEIVGGFLLITANDLDAAAAMMQSCPIFEFGGYVEIRELQQQ</sequence>
<evidence type="ECO:0000313" key="1">
    <source>
        <dbReference type="EMBL" id="MCD2425320.1"/>
    </source>
</evidence>
<dbReference type="Gene3D" id="3.30.70.1060">
    <property type="entry name" value="Dimeric alpha+beta barrel"/>
    <property type="match status" value="1"/>
</dbReference>
<reference evidence="1 2" key="1">
    <citation type="submission" date="2021-11" db="EMBL/GenBank/DDBJ databases">
        <title>Genomic of Niabella pedocola.</title>
        <authorList>
            <person name="Wu T."/>
        </authorList>
    </citation>
    <scope>NUCLEOTIDE SEQUENCE [LARGE SCALE GENOMIC DNA]</scope>
    <source>
        <strain evidence="1 2">JCM 31011</strain>
    </source>
</reference>
<gene>
    <name evidence="1" type="ORF">LQ567_21215</name>
</gene>
<dbReference type="EMBL" id="JAJNEC010000007">
    <property type="protein sequence ID" value="MCD2425320.1"/>
    <property type="molecule type" value="Genomic_DNA"/>
</dbReference>
<name>A0ABS8PWQ6_9BACT</name>
<dbReference type="InterPro" id="IPR011008">
    <property type="entry name" value="Dimeric_a/b-barrel"/>
</dbReference>
<dbReference type="SUPFAM" id="SSF54909">
    <property type="entry name" value="Dimeric alpha+beta barrel"/>
    <property type="match status" value="1"/>
</dbReference>
<organism evidence="1 2">
    <name type="scientific">Niabella pedocola</name>
    <dbReference type="NCBI Taxonomy" id="1752077"/>
    <lineage>
        <taxon>Bacteria</taxon>
        <taxon>Pseudomonadati</taxon>
        <taxon>Bacteroidota</taxon>
        <taxon>Chitinophagia</taxon>
        <taxon>Chitinophagales</taxon>
        <taxon>Chitinophagaceae</taxon>
        <taxon>Niabella</taxon>
    </lineage>
</organism>
<proteinExistence type="predicted"/>
<accession>A0ABS8PWQ6</accession>
<keyword evidence="2" id="KW-1185">Reference proteome</keyword>
<comment type="caution">
    <text evidence="1">The sequence shown here is derived from an EMBL/GenBank/DDBJ whole genome shotgun (WGS) entry which is preliminary data.</text>
</comment>
<protein>
    <recommendedName>
        <fullName evidence="3">YCII-related domain-containing protein</fullName>
    </recommendedName>
</protein>
<evidence type="ECO:0008006" key="3">
    <source>
        <dbReference type="Google" id="ProtNLM"/>
    </source>
</evidence>
<evidence type="ECO:0000313" key="2">
    <source>
        <dbReference type="Proteomes" id="UP001199816"/>
    </source>
</evidence>